<accession>A0A371XB50</accession>
<organism evidence="2 3">
    <name type="scientific">Fulvimarina endophytica</name>
    <dbReference type="NCBI Taxonomy" id="2293836"/>
    <lineage>
        <taxon>Bacteria</taxon>
        <taxon>Pseudomonadati</taxon>
        <taxon>Pseudomonadota</taxon>
        <taxon>Alphaproteobacteria</taxon>
        <taxon>Hyphomicrobiales</taxon>
        <taxon>Aurantimonadaceae</taxon>
        <taxon>Fulvimarina</taxon>
    </lineage>
</organism>
<evidence type="ECO:0000313" key="2">
    <source>
        <dbReference type="EMBL" id="RFC66463.1"/>
    </source>
</evidence>
<gene>
    <name evidence="2" type="ORF">DYI37_03205</name>
</gene>
<name>A0A371XB50_9HYPH</name>
<keyword evidence="3" id="KW-1185">Reference proteome</keyword>
<comment type="caution">
    <text evidence="2">The sequence shown here is derived from an EMBL/GenBank/DDBJ whole genome shotgun (WGS) entry which is preliminary data.</text>
</comment>
<dbReference type="EMBL" id="QURL01000001">
    <property type="protein sequence ID" value="RFC66463.1"/>
    <property type="molecule type" value="Genomic_DNA"/>
</dbReference>
<reference evidence="2 3" key="1">
    <citation type="submission" date="2018-08" db="EMBL/GenBank/DDBJ databases">
        <title>Fulvimarina sp. 85, whole genome shotgun sequence.</title>
        <authorList>
            <person name="Tuo L."/>
        </authorList>
    </citation>
    <scope>NUCLEOTIDE SEQUENCE [LARGE SCALE GENOMIC DNA]</scope>
    <source>
        <strain evidence="2 3">85</strain>
    </source>
</reference>
<sequence>MRDISNDAELIADMIPIVKARFVEAIDTADHAYSGSRPAQTSTYWPPIANRLSTEDDETKQWRPSRDAISRADEVLQRWLLEFLDDIEHRRLVMAWASSIANPRRYGSFAKFCRKSGRVRRTADRRLQSAFSIVAALINKNSLSLQDPDAHRVSTLHRVSDMQMDKVAEDRLPGHPSRSGPAWRSEDAASHDDPEQRDLSWSQDQNERRRRRTVAEEAEGQMKRAG</sequence>
<feature type="region of interest" description="Disordered" evidence="1">
    <location>
        <begin position="170"/>
        <end position="226"/>
    </location>
</feature>
<proteinExistence type="predicted"/>
<dbReference type="OrthoDB" id="388551at2"/>
<evidence type="ECO:0000313" key="3">
    <source>
        <dbReference type="Proteomes" id="UP000264310"/>
    </source>
</evidence>
<protein>
    <submittedName>
        <fullName evidence="2">Uncharacterized protein</fullName>
    </submittedName>
</protein>
<dbReference type="AlphaFoldDB" id="A0A371XB50"/>
<feature type="compositionally biased region" description="Basic and acidic residues" evidence="1">
    <location>
        <begin position="184"/>
        <end position="198"/>
    </location>
</feature>
<evidence type="ECO:0000256" key="1">
    <source>
        <dbReference type="SAM" id="MobiDB-lite"/>
    </source>
</evidence>
<dbReference type="Proteomes" id="UP000264310">
    <property type="component" value="Unassembled WGS sequence"/>
</dbReference>
<dbReference type="RefSeq" id="WP_116681716.1">
    <property type="nucleotide sequence ID" value="NZ_QURL01000001.1"/>
</dbReference>